<dbReference type="InterPro" id="IPR050493">
    <property type="entry name" value="FAD-dep_Monooxygenase_BioMet"/>
</dbReference>
<feature type="region of interest" description="Disordered" evidence="6">
    <location>
        <begin position="417"/>
        <end position="441"/>
    </location>
</feature>
<evidence type="ECO:0000256" key="7">
    <source>
        <dbReference type="SAM" id="Phobius"/>
    </source>
</evidence>
<protein>
    <submittedName>
        <fullName evidence="9">Monooxygenase FAD-binding protein</fullName>
    </submittedName>
</protein>
<comment type="similarity">
    <text evidence="1">Belongs to the paxM FAD-dependent monooxygenase family.</text>
</comment>
<dbReference type="EMBL" id="JARIHO010000010">
    <property type="protein sequence ID" value="KAJ7354191.1"/>
    <property type="molecule type" value="Genomic_DNA"/>
</dbReference>
<proteinExistence type="inferred from homology"/>
<keyword evidence="7" id="KW-0472">Membrane</keyword>
<dbReference type="Proteomes" id="UP001218218">
    <property type="component" value="Unassembled WGS sequence"/>
</dbReference>
<keyword evidence="5 9" id="KW-0503">Monooxygenase</keyword>
<organism evidence="9 10">
    <name type="scientific">Mycena albidolilacea</name>
    <dbReference type="NCBI Taxonomy" id="1033008"/>
    <lineage>
        <taxon>Eukaryota</taxon>
        <taxon>Fungi</taxon>
        <taxon>Dikarya</taxon>
        <taxon>Basidiomycota</taxon>
        <taxon>Agaricomycotina</taxon>
        <taxon>Agaricomycetes</taxon>
        <taxon>Agaricomycetidae</taxon>
        <taxon>Agaricales</taxon>
        <taxon>Marasmiineae</taxon>
        <taxon>Mycenaceae</taxon>
        <taxon>Mycena</taxon>
    </lineage>
</organism>
<evidence type="ECO:0000259" key="8">
    <source>
        <dbReference type="Pfam" id="PF01494"/>
    </source>
</evidence>
<evidence type="ECO:0000256" key="2">
    <source>
        <dbReference type="ARBA" id="ARBA00022630"/>
    </source>
</evidence>
<reference evidence="9" key="1">
    <citation type="submission" date="2023-03" db="EMBL/GenBank/DDBJ databases">
        <title>Massive genome expansion in bonnet fungi (Mycena s.s.) driven by repeated elements and novel gene families across ecological guilds.</title>
        <authorList>
            <consortium name="Lawrence Berkeley National Laboratory"/>
            <person name="Harder C.B."/>
            <person name="Miyauchi S."/>
            <person name="Viragh M."/>
            <person name="Kuo A."/>
            <person name="Thoen E."/>
            <person name="Andreopoulos B."/>
            <person name="Lu D."/>
            <person name="Skrede I."/>
            <person name="Drula E."/>
            <person name="Henrissat B."/>
            <person name="Morin E."/>
            <person name="Kohler A."/>
            <person name="Barry K."/>
            <person name="LaButti K."/>
            <person name="Morin E."/>
            <person name="Salamov A."/>
            <person name="Lipzen A."/>
            <person name="Mereny Z."/>
            <person name="Hegedus B."/>
            <person name="Baldrian P."/>
            <person name="Stursova M."/>
            <person name="Weitz H."/>
            <person name="Taylor A."/>
            <person name="Grigoriev I.V."/>
            <person name="Nagy L.G."/>
            <person name="Martin F."/>
            <person name="Kauserud H."/>
        </authorList>
    </citation>
    <scope>NUCLEOTIDE SEQUENCE</scope>
    <source>
        <strain evidence="9">CBHHK002</strain>
    </source>
</reference>
<keyword evidence="10" id="KW-1185">Reference proteome</keyword>
<dbReference type="PANTHER" id="PTHR13789">
    <property type="entry name" value="MONOOXYGENASE"/>
    <property type="match status" value="1"/>
</dbReference>
<evidence type="ECO:0000313" key="9">
    <source>
        <dbReference type="EMBL" id="KAJ7354191.1"/>
    </source>
</evidence>
<dbReference type="Pfam" id="PF01494">
    <property type="entry name" value="FAD_binding_3"/>
    <property type="match status" value="1"/>
</dbReference>
<name>A0AAD7ABA7_9AGAR</name>
<comment type="caution">
    <text evidence="9">The sequence shown here is derived from an EMBL/GenBank/DDBJ whole genome shotgun (WGS) entry which is preliminary data.</text>
</comment>
<keyword evidence="7" id="KW-0812">Transmembrane</keyword>
<gene>
    <name evidence="9" type="ORF">DFH08DRAFT_773402</name>
</gene>
<dbReference type="InterPro" id="IPR002938">
    <property type="entry name" value="FAD-bd"/>
</dbReference>
<evidence type="ECO:0000256" key="3">
    <source>
        <dbReference type="ARBA" id="ARBA00022827"/>
    </source>
</evidence>
<evidence type="ECO:0000256" key="6">
    <source>
        <dbReference type="SAM" id="MobiDB-lite"/>
    </source>
</evidence>
<feature type="domain" description="FAD-binding" evidence="8">
    <location>
        <begin position="14"/>
        <end position="357"/>
    </location>
</feature>
<dbReference type="Gene3D" id="3.50.50.60">
    <property type="entry name" value="FAD/NAD(P)-binding domain"/>
    <property type="match status" value="1"/>
</dbReference>
<dbReference type="SUPFAM" id="SSF51905">
    <property type="entry name" value="FAD/NAD(P)-binding domain"/>
    <property type="match status" value="1"/>
</dbReference>
<feature type="transmembrane region" description="Helical" evidence="7">
    <location>
        <begin position="12"/>
        <end position="29"/>
    </location>
</feature>
<keyword evidence="3" id="KW-0274">FAD</keyword>
<keyword evidence="4" id="KW-0560">Oxidoreductase</keyword>
<evidence type="ECO:0000256" key="5">
    <source>
        <dbReference type="ARBA" id="ARBA00023033"/>
    </source>
</evidence>
<evidence type="ECO:0000313" key="10">
    <source>
        <dbReference type="Proteomes" id="UP001218218"/>
    </source>
</evidence>
<keyword evidence="7" id="KW-1133">Transmembrane helix</keyword>
<keyword evidence="2" id="KW-0285">Flavoprotein</keyword>
<dbReference type="GO" id="GO:0004497">
    <property type="term" value="F:monooxygenase activity"/>
    <property type="evidence" value="ECO:0007669"/>
    <property type="project" value="UniProtKB-KW"/>
</dbReference>
<dbReference type="AlphaFoldDB" id="A0AAD7ABA7"/>
<evidence type="ECO:0000256" key="1">
    <source>
        <dbReference type="ARBA" id="ARBA00007992"/>
    </source>
</evidence>
<sequence>MATTEIPVKPPIALVIGSGLTGPVIAMLLQKKGYTPIVFEKYTENADIGTTIALMPNGTKVLGVADPEMMKEVYERSRLISAIYELNATGDVLGGNDDMVNYHAKFGGHAFGWQRTNFRFTLVERLAKRGIEFREGWALEKVVESETGVTAYFNEGRTAVGDFVVGCDGANSVVRRTIIEDIRGAKNPHAMYSGTTHWAGFSPIPEGWADPSSFRHIFAKGSHVVCYPFTNFSRPGAPTEFSWGVTLRVPEPSKKNWRTYAPDESARLIAEQLLPTIANADFPPHIIRILRETTRLIKFGSYDLEEELKPAEWHSDRLVLMGDSAHPSGVSLGQGVNMSLGDCYGLYELLPDLTTGADLAAQLTRLNTTLPAIFQKYAEKRQPITVALVKGARAQSLVRTALDWEARDESLRTRWETGEAKRRMEEINSEPFPGAVPPESA</sequence>
<dbReference type="InterPro" id="IPR036188">
    <property type="entry name" value="FAD/NAD-bd_sf"/>
</dbReference>
<dbReference type="PANTHER" id="PTHR13789:SF309">
    <property type="entry name" value="PUTATIVE (AFU_ORTHOLOGUE AFUA_6G14510)-RELATED"/>
    <property type="match status" value="1"/>
</dbReference>
<feature type="compositionally biased region" description="Basic and acidic residues" evidence="6">
    <location>
        <begin position="417"/>
        <end position="426"/>
    </location>
</feature>
<dbReference type="GO" id="GO:0071949">
    <property type="term" value="F:FAD binding"/>
    <property type="evidence" value="ECO:0007669"/>
    <property type="project" value="InterPro"/>
</dbReference>
<evidence type="ECO:0000256" key="4">
    <source>
        <dbReference type="ARBA" id="ARBA00023002"/>
    </source>
</evidence>
<accession>A0AAD7ABA7</accession>
<dbReference type="PRINTS" id="PR00420">
    <property type="entry name" value="RNGMNOXGNASE"/>
</dbReference>